<evidence type="ECO:0000313" key="4">
    <source>
        <dbReference type="Proteomes" id="UP000254503"/>
    </source>
</evidence>
<feature type="compositionally biased region" description="Polar residues" evidence="2">
    <location>
        <begin position="120"/>
        <end position="130"/>
    </location>
</feature>
<protein>
    <submittedName>
        <fullName evidence="3">Putative plasmid stabilisation system protein</fullName>
    </submittedName>
</protein>
<dbReference type="Pfam" id="PF05016">
    <property type="entry name" value="ParE_toxin"/>
    <property type="match status" value="1"/>
</dbReference>
<dbReference type="InterPro" id="IPR007712">
    <property type="entry name" value="RelE/ParE_toxin"/>
</dbReference>
<dbReference type="Gene3D" id="3.30.2310.20">
    <property type="entry name" value="RelE-like"/>
    <property type="match status" value="1"/>
</dbReference>
<name>A0A376ZQ48_ECOLX</name>
<sequence length="142" mass="16263">MSYEIEWRPGAIEDITALFEYLAENASLWDARNVTERLITATDRLADYPRLYETDERYGEGVRRISLLGQHVLYEVNDKARRVNILAVKQAQDMDRRHQESERKRAARTVLTGMCYSVGSATRQGSSSPTRFIGQSAMTSRT</sequence>
<dbReference type="InterPro" id="IPR035093">
    <property type="entry name" value="RelE/ParE_toxin_dom_sf"/>
</dbReference>
<dbReference type="AlphaFoldDB" id="A0A376ZQ48"/>
<proteinExistence type="predicted"/>
<accession>A0A376ZQ48</accession>
<organism evidence="3 4">
    <name type="scientific">Escherichia coli</name>
    <dbReference type="NCBI Taxonomy" id="562"/>
    <lineage>
        <taxon>Bacteria</taxon>
        <taxon>Pseudomonadati</taxon>
        <taxon>Pseudomonadota</taxon>
        <taxon>Gammaproteobacteria</taxon>
        <taxon>Enterobacterales</taxon>
        <taxon>Enterobacteriaceae</taxon>
        <taxon>Escherichia</taxon>
    </lineage>
</organism>
<gene>
    <name evidence="3" type="ORF">NCTC9045_06007</name>
</gene>
<evidence type="ECO:0000256" key="2">
    <source>
        <dbReference type="SAM" id="MobiDB-lite"/>
    </source>
</evidence>
<dbReference type="EMBL" id="UGDD01000003">
    <property type="protein sequence ID" value="STK67737.1"/>
    <property type="molecule type" value="Genomic_DNA"/>
</dbReference>
<dbReference type="SUPFAM" id="SSF143011">
    <property type="entry name" value="RelE-like"/>
    <property type="match status" value="1"/>
</dbReference>
<dbReference type="Proteomes" id="UP000254503">
    <property type="component" value="Unassembled WGS sequence"/>
</dbReference>
<evidence type="ECO:0000313" key="3">
    <source>
        <dbReference type="EMBL" id="STK67737.1"/>
    </source>
</evidence>
<reference evidence="3 4" key="1">
    <citation type="submission" date="2018-06" db="EMBL/GenBank/DDBJ databases">
        <authorList>
            <consortium name="Pathogen Informatics"/>
            <person name="Doyle S."/>
        </authorList>
    </citation>
    <scope>NUCLEOTIDE SEQUENCE [LARGE SCALE GENOMIC DNA]</scope>
    <source>
        <strain evidence="3 4">NCTC9045</strain>
    </source>
</reference>
<feature type="region of interest" description="Disordered" evidence="2">
    <location>
        <begin position="120"/>
        <end position="142"/>
    </location>
</feature>
<keyword evidence="1" id="KW-1277">Toxin-antitoxin system</keyword>
<evidence type="ECO:0000256" key="1">
    <source>
        <dbReference type="ARBA" id="ARBA00022649"/>
    </source>
</evidence>